<feature type="transmembrane region" description="Helical" evidence="7">
    <location>
        <begin position="139"/>
        <end position="167"/>
    </location>
</feature>
<dbReference type="PROSITE" id="PS50928">
    <property type="entry name" value="ABC_TM1"/>
    <property type="match status" value="1"/>
</dbReference>
<dbReference type="InterPro" id="IPR050366">
    <property type="entry name" value="BP-dependent_transpt_permease"/>
</dbReference>
<keyword evidence="4 7" id="KW-0812">Transmembrane</keyword>
<evidence type="ECO:0000313" key="9">
    <source>
        <dbReference type="EMBL" id="CAB4955114.1"/>
    </source>
</evidence>
<sequence>MSADTSVPGQESAAPKKSLVGQVWSVSMGRAGLILLAVIFVVAVVGPILFPFDPAEVGSSAASILQPPSREHWLGTDELGRDVLSQFITGARISLFVGIMATAISTVIGAGIGIVSGYFRGPADTSLMGFTDFFLVVPALPLMIALGAIFGQNLGIIIIVIGVLSWARTARIVRSQTLSLRERQFIPRARSLGASNWRIIRTNITPHLLPLIVANTVLVVAGCILAEATLSFIGLGDPNRISWGSMLHFAFASGAIGRQAWWYFLPPGLGILLVVLGFTLVGQALERITNPRLRGRDDA</sequence>
<dbReference type="InterPro" id="IPR035906">
    <property type="entry name" value="MetI-like_sf"/>
</dbReference>
<dbReference type="Gene3D" id="1.10.3720.10">
    <property type="entry name" value="MetI-like"/>
    <property type="match status" value="1"/>
</dbReference>
<evidence type="ECO:0000259" key="8">
    <source>
        <dbReference type="PROSITE" id="PS50928"/>
    </source>
</evidence>
<dbReference type="Pfam" id="PF00528">
    <property type="entry name" value="BPD_transp_1"/>
    <property type="match status" value="1"/>
</dbReference>
<comment type="subcellular location">
    <subcellularLocation>
        <location evidence="1">Cell membrane</location>
        <topology evidence="1">Multi-pass membrane protein</topology>
    </subcellularLocation>
</comment>
<evidence type="ECO:0000313" key="10">
    <source>
        <dbReference type="EMBL" id="CAB5005444.1"/>
    </source>
</evidence>
<feature type="transmembrane region" description="Helical" evidence="7">
    <location>
        <begin position="95"/>
        <end position="119"/>
    </location>
</feature>
<reference evidence="9" key="1">
    <citation type="submission" date="2020-05" db="EMBL/GenBank/DDBJ databases">
        <authorList>
            <person name="Chiriac C."/>
            <person name="Salcher M."/>
            <person name="Ghai R."/>
            <person name="Kavagutti S V."/>
        </authorList>
    </citation>
    <scope>NUCLEOTIDE SEQUENCE</scope>
</reference>
<keyword evidence="3" id="KW-1003">Cell membrane</keyword>
<evidence type="ECO:0000256" key="5">
    <source>
        <dbReference type="ARBA" id="ARBA00022989"/>
    </source>
</evidence>
<feature type="transmembrane region" description="Helical" evidence="7">
    <location>
        <begin position="261"/>
        <end position="285"/>
    </location>
</feature>
<evidence type="ECO:0000256" key="1">
    <source>
        <dbReference type="ARBA" id="ARBA00004651"/>
    </source>
</evidence>
<accession>A0A6J7KMS0</accession>
<dbReference type="EMBL" id="CAFBOZ010000122">
    <property type="protein sequence ID" value="CAB5005444.1"/>
    <property type="molecule type" value="Genomic_DNA"/>
</dbReference>
<keyword evidence="5 7" id="KW-1133">Transmembrane helix</keyword>
<keyword evidence="6 7" id="KW-0472">Membrane</keyword>
<dbReference type="AlphaFoldDB" id="A0A6J7KMS0"/>
<dbReference type="Pfam" id="PF12911">
    <property type="entry name" value="OppC_N"/>
    <property type="match status" value="1"/>
</dbReference>
<dbReference type="EMBL" id="CAFBNF010000210">
    <property type="protein sequence ID" value="CAB4955114.1"/>
    <property type="molecule type" value="Genomic_DNA"/>
</dbReference>
<organism evidence="9">
    <name type="scientific">freshwater metagenome</name>
    <dbReference type="NCBI Taxonomy" id="449393"/>
    <lineage>
        <taxon>unclassified sequences</taxon>
        <taxon>metagenomes</taxon>
        <taxon>ecological metagenomes</taxon>
    </lineage>
</organism>
<proteinExistence type="predicted"/>
<evidence type="ECO:0000256" key="2">
    <source>
        <dbReference type="ARBA" id="ARBA00022448"/>
    </source>
</evidence>
<evidence type="ECO:0000256" key="7">
    <source>
        <dbReference type="SAM" id="Phobius"/>
    </source>
</evidence>
<dbReference type="InterPro" id="IPR000515">
    <property type="entry name" value="MetI-like"/>
</dbReference>
<evidence type="ECO:0000256" key="4">
    <source>
        <dbReference type="ARBA" id="ARBA00022692"/>
    </source>
</evidence>
<feature type="transmembrane region" description="Helical" evidence="7">
    <location>
        <begin position="31"/>
        <end position="50"/>
    </location>
</feature>
<feature type="transmembrane region" description="Helical" evidence="7">
    <location>
        <begin position="208"/>
        <end position="233"/>
    </location>
</feature>
<dbReference type="InterPro" id="IPR025966">
    <property type="entry name" value="OppC_N"/>
</dbReference>
<keyword evidence="2" id="KW-0813">Transport</keyword>
<gene>
    <name evidence="9" type="ORF">UFOPK3773_01634</name>
    <name evidence="10" type="ORF">UFOPK3992_00955</name>
</gene>
<dbReference type="CDD" id="cd06261">
    <property type="entry name" value="TM_PBP2"/>
    <property type="match status" value="1"/>
</dbReference>
<dbReference type="GO" id="GO:0055085">
    <property type="term" value="P:transmembrane transport"/>
    <property type="evidence" value="ECO:0007669"/>
    <property type="project" value="InterPro"/>
</dbReference>
<evidence type="ECO:0000256" key="6">
    <source>
        <dbReference type="ARBA" id="ARBA00023136"/>
    </source>
</evidence>
<protein>
    <submittedName>
        <fullName evidence="9">Unannotated protein</fullName>
    </submittedName>
</protein>
<dbReference type="PANTHER" id="PTHR43386">
    <property type="entry name" value="OLIGOPEPTIDE TRANSPORT SYSTEM PERMEASE PROTEIN APPC"/>
    <property type="match status" value="1"/>
</dbReference>
<dbReference type="GO" id="GO:0005886">
    <property type="term" value="C:plasma membrane"/>
    <property type="evidence" value="ECO:0007669"/>
    <property type="project" value="UniProtKB-SubCell"/>
</dbReference>
<dbReference type="SUPFAM" id="SSF161098">
    <property type="entry name" value="MetI-like"/>
    <property type="match status" value="1"/>
</dbReference>
<feature type="domain" description="ABC transmembrane type-1" evidence="8">
    <location>
        <begin position="91"/>
        <end position="282"/>
    </location>
</feature>
<dbReference type="PANTHER" id="PTHR43386:SF1">
    <property type="entry name" value="D,D-DIPEPTIDE TRANSPORT SYSTEM PERMEASE PROTEIN DDPC-RELATED"/>
    <property type="match status" value="1"/>
</dbReference>
<evidence type="ECO:0000256" key="3">
    <source>
        <dbReference type="ARBA" id="ARBA00022475"/>
    </source>
</evidence>
<name>A0A6J7KMS0_9ZZZZ</name>